<reference evidence="7 8" key="1">
    <citation type="submission" date="2015-06" db="EMBL/GenBank/DDBJ databases">
        <title>Improved classification and identification of acetic acid bacteria using matrix-assisted laser desorption/ionization time-of-flight mass spectrometry; Gluconobacter nephelii and Gluconobacter uchimurae are later heterotypic synonyms of Gluconobacter japonicus and Gluconobacter oxydans, respectively.</title>
        <authorList>
            <person name="Li L."/>
            <person name="Cleenwerck I."/>
            <person name="De Vuyst L."/>
            <person name="Vandamme P."/>
        </authorList>
    </citation>
    <scope>NUCLEOTIDE SEQUENCE [LARGE SCALE GENOMIC DNA]</scope>
    <source>
        <strain evidence="7 8">LMG 1663</strain>
    </source>
</reference>
<evidence type="ECO:0000256" key="6">
    <source>
        <dbReference type="SAM" id="Phobius"/>
    </source>
</evidence>
<evidence type="ECO:0000256" key="5">
    <source>
        <dbReference type="ARBA" id="ARBA00023136"/>
    </source>
</evidence>
<evidence type="ECO:0000313" key="8">
    <source>
        <dbReference type="Proteomes" id="UP000075411"/>
    </source>
</evidence>
<evidence type="ECO:0000256" key="1">
    <source>
        <dbReference type="ARBA" id="ARBA00004141"/>
    </source>
</evidence>
<dbReference type="Proteomes" id="UP000075411">
    <property type="component" value="Unassembled WGS sequence"/>
</dbReference>
<feature type="transmembrane region" description="Helical" evidence="6">
    <location>
        <begin position="277"/>
        <end position="297"/>
    </location>
</feature>
<keyword evidence="5 6" id="KW-0472">Membrane</keyword>
<dbReference type="Pfam" id="PF04610">
    <property type="entry name" value="TrbL"/>
    <property type="match status" value="1"/>
</dbReference>
<keyword evidence="4 6" id="KW-1133">Transmembrane helix</keyword>
<evidence type="ECO:0000256" key="2">
    <source>
        <dbReference type="ARBA" id="ARBA00007802"/>
    </source>
</evidence>
<protein>
    <submittedName>
        <fullName evidence="7">Conjugal transfer protein TraH</fullName>
    </submittedName>
</protein>
<sequence>MTTPFEDFDTSLRTAFSTGTSNVISQGLSAVASPFTALIVLWVIVQGVLVMRGDLDARRGISRIIRVTLVSAFILEAGIYNGYVVNLFQTVLPTWAASSVSSSTASTPKLLDDIWNSLVNYSATIDKQLHWFQVVDLIELAMIAIADGAMLTIAFAIYICSSLMTAVILSLGPFVIAGFLFDATRNISERWIGKLVGLALLSLLVDVTMIIVATGIRTYMLACNLNAVSAAGTPGIAIQIMEQTAMFIAVSTFILISLPAAAAFIGGGVSLNPAGAILNTIIGGATGGVGTVAKAGANIGRKSSNK</sequence>
<evidence type="ECO:0000256" key="3">
    <source>
        <dbReference type="ARBA" id="ARBA00022692"/>
    </source>
</evidence>
<evidence type="ECO:0000313" key="7">
    <source>
        <dbReference type="EMBL" id="KXV60165.1"/>
    </source>
</evidence>
<keyword evidence="3 6" id="KW-0812">Transmembrane</keyword>
<dbReference type="GO" id="GO:0030255">
    <property type="term" value="P:protein secretion by the type IV secretion system"/>
    <property type="evidence" value="ECO:0007669"/>
    <property type="project" value="InterPro"/>
</dbReference>
<dbReference type="GeneID" id="34784812"/>
<comment type="subcellular location">
    <subcellularLocation>
        <location evidence="1">Membrane</location>
        <topology evidence="1">Multi-pass membrane protein</topology>
    </subcellularLocation>
</comment>
<dbReference type="EMBL" id="LHZT01000095">
    <property type="protein sequence ID" value="KXV60165.1"/>
    <property type="molecule type" value="Genomic_DNA"/>
</dbReference>
<feature type="transmembrane region" description="Helical" evidence="6">
    <location>
        <begin position="192"/>
        <end position="213"/>
    </location>
</feature>
<dbReference type="RefSeq" id="WP_007284444.1">
    <property type="nucleotide sequence ID" value="NZ_LHZT01000095.1"/>
</dbReference>
<name>A0A149U3V9_9PROT</name>
<dbReference type="InterPro" id="IPR007688">
    <property type="entry name" value="Conjugal_tfr_TrbL/VirB6"/>
</dbReference>
<dbReference type="GO" id="GO:0016020">
    <property type="term" value="C:membrane"/>
    <property type="evidence" value="ECO:0007669"/>
    <property type="project" value="UniProtKB-SubCell"/>
</dbReference>
<dbReference type="PATRIC" id="fig|104102.12.peg.3427"/>
<feature type="transmembrane region" description="Helical" evidence="6">
    <location>
        <begin position="63"/>
        <end position="83"/>
    </location>
</feature>
<dbReference type="AlphaFoldDB" id="A0A149U3V9"/>
<gene>
    <name evidence="7" type="ORF">AD947_02700</name>
</gene>
<comment type="caution">
    <text evidence="7">The sequence shown here is derived from an EMBL/GenBank/DDBJ whole genome shotgun (WGS) entry which is preliminary data.</text>
</comment>
<feature type="transmembrane region" description="Helical" evidence="6">
    <location>
        <begin position="245"/>
        <end position="265"/>
    </location>
</feature>
<evidence type="ECO:0000256" key="4">
    <source>
        <dbReference type="ARBA" id="ARBA00022989"/>
    </source>
</evidence>
<feature type="transmembrane region" description="Helical" evidence="6">
    <location>
        <begin position="155"/>
        <end position="180"/>
    </location>
</feature>
<organism evidence="7 8">
    <name type="scientific">Acetobacter tropicalis</name>
    <dbReference type="NCBI Taxonomy" id="104102"/>
    <lineage>
        <taxon>Bacteria</taxon>
        <taxon>Pseudomonadati</taxon>
        <taxon>Pseudomonadota</taxon>
        <taxon>Alphaproteobacteria</taxon>
        <taxon>Acetobacterales</taxon>
        <taxon>Acetobacteraceae</taxon>
        <taxon>Acetobacter</taxon>
    </lineage>
</organism>
<feature type="transmembrane region" description="Helical" evidence="6">
    <location>
        <begin position="31"/>
        <end position="51"/>
    </location>
</feature>
<proteinExistence type="inferred from homology"/>
<comment type="similarity">
    <text evidence="2">Belongs to the TrbL/VirB6 family.</text>
</comment>
<dbReference type="OrthoDB" id="8058394at2"/>
<accession>A0A149U3V9</accession>